<proteinExistence type="predicted"/>
<comment type="caution">
    <text evidence="1">The sequence shown here is derived from an EMBL/GenBank/DDBJ whole genome shotgun (WGS) entry which is preliminary data.</text>
</comment>
<evidence type="ECO:0000313" key="2">
    <source>
        <dbReference type="Proteomes" id="UP000827872"/>
    </source>
</evidence>
<dbReference type="Proteomes" id="UP000827872">
    <property type="component" value="Linkage Group LG10"/>
</dbReference>
<reference evidence="1" key="1">
    <citation type="submission" date="2021-08" db="EMBL/GenBank/DDBJ databases">
        <title>The first chromosome-level gecko genome reveals the dynamic sex chromosomes of Neotropical dwarf geckos (Sphaerodactylidae: Sphaerodactylus).</title>
        <authorList>
            <person name="Pinto B.J."/>
            <person name="Keating S.E."/>
            <person name="Gamble T."/>
        </authorList>
    </citation>
    <scope>NUCLEOTIDE SEQUENCE</scope>
    <source>
        <strain evidence="1">TG3544</strain>
    </source>
</reference>
<organism evidence="1 2">
    <name type="scientific">Sphaerodactylus townsendi</name>
    <dbReference type="NCBI Taxonomy" id="933632"/>
    <lineage>
        <taxon>Eukaryota</taxon>
        <taxon>Metazoa</taxon>
        <taxon>Chordata</taxon>
        <taxon>Craniata</taxon>
        <taxon>Vertebrata</taxon>
        <taxon>Euteleostomi</taxon>
        <taxon>Lepidosauria</taxon>
        <taxon>Squamata</taxon>
        <taxon>Bifurcata</taxon>
        <taxon>Gekkota</taxon>
        <taxon>Sphaerodactylidae</taxon>
        <taxon>Sphaerodactylus</taxon>
    </lineage>
</organism>
<name>A0ACB8E990_9SAUR</name>
<accession>A0ACB8E990</accession>
<protein>
    <submittedName>
        <fullName evidence="1">Uncharacterized protein</fullName>
    </submittedName>
</protein>
<keyword evidence="2" id="KW-1185">Reference proteome</keyword>
<dbReference type="EMBL" id="CM037623">
    <property type="protein sequence ID" value="KAH7989019.1"/>
    <property type="molecule type" value="Genomic_DNA"/>
</dbReference>
<evidence type="ECO:0000313" key="1">
    <source>
        <dbReference type="EMBL" id="KAH7989019.1"/>
    </source>
</evidence>
<sequence length="137" mass="14668">MTASLVSQLESSAQSGAGSLSPCGLTPQSKAACRPGGRAISPKHRLRINEVLQAVIRSARSIDCRLANVIIKLASEDMLRTTDLQDLYQDAAGDILVALWNHFPAEVLAKLLEGFQGRLLPYRSILCVLGKLANQGA</sequence>
<gene>
    <name evidence="1" type="ORF">K3G42_024456</name>
</gene>